<dbReference type="PANTHER" id="PTHR43394:SF1">
    <property type="entry name" value="ATP-BINDING CASSETTE SUB-FAMILY B MEMBER 10, MITOCHONDRIAL"/>
    <property type="match status" value="1"/>
</dbReference>
<dbReference type="CDD" id="cd18540">
    <property type="entry name" value="ABC_6TM_exporter_like"/>
    <property type="match status" value="1"/>
</dbReference>
<keyword evidence="5 11" id="KW-0067">ATP-binding</keyword>
<dbReference type="SMART" id="SM00382">
    <property type="entry name" value="AAA"/>
    <property type="match status" value="1"/>
</dbReference>
<accession>A0AAE6ITS7</accession>
<proteinExistence type="predicted"/>
<dbReference type="Gene3D" id="1.20.1560.10">
    <property type="entry name" value="ABC transporter type 1, transmembrane domain"/>
    <property type="match status" value="1"/>
</dbReference>
<dbReference type="GO" id="GO:0005524">
    <property type="term" value="F:ATP binding"/>
    <property type="evidence" value="ECO:0007669"/>
    <property type="project" value="UniProtKB-KW"/>
</dbReference>
<comment type="subcellular location">
    <subcellularLocation>
        <location evidence="1">Cell membrane</location>
        <topology evidence="1">Multi-pass membrane protein</topology>
    </subcellularLocation>
</comment>
<evidence type="ECO:0000259" key="9">
    <source>
        <dbReference type="PROSITE" id="PS50893"/>
    </source>
</evidence>
<dbReference type="InterPro" id="IPR036640">
    <property type="entry name" value="ABC1_TM_sf"/>
</dbReference>
<dbReference type="GO" id="GO:0005886">
    <property type="term" value="C:plasma membrane"/>
    <property type="evidence" value="ECO:0007669"/>
    <property type="project" value="UniProtKB-SubCell"/>
</dbReference>
<feature type="transmembrane region" description="Helical" evidence="8">
    <location>
        <begin position="68"/>
        <end position="90"/>
    </location>
</feature>
<evidence type="ECO:0000313" key="12">
    <source>
        <dbReference type="Proteomes" id="UP000323594"/>
    </source>
</evidence>
<evidence type="ECO:0000256" key="5">
    <source>
        <dbReference type="ARBA" id="ARBA00022840"/>
    </source>
</evidence>
<gene>
    <name evidence="11" type="ORF">FUT82_08930</name>
</gene>
<evidence type="ECO:0000256" key="4">
    <source>
        <dbReference type="ARBA" id="ARBA00022741"/>
    </source>
</evidence>
<dbReference type="EMBL" id="CP042817">
    <property type="protein sequence ID" value="QEJ98109.1"/>
    <property type="molecule type" value="Genomic_DNA"/>
</dbReference>
<name>A0AAE6ITS7_TREPH</name>
<dbReference type="GO" id="GO:0016887">
    <property type="term" value="F:ATP hydrolysis activity"/>
    <property type="evidence" value="ECO:0007669"/>
    <property type="project" value="InterPro"/>
</dbReference>
<evidence type="ECO:0000259" key="10">
    <source>
        <dbReference type="PROSITE" id="PS50929"/>
    </source>
</evidence>
<keyword evidence="3 8" id="KW-0812">Transmembrane</keyword>
<dbReference type="GeneID" id="57753117"/>
<dbReference type="PROSITE" id="PS50929">
    <property type="entry name" value="ABC_TM1F"/>
    <property type="match status" value="1"/>
</dbReference>
<evidence type="ECO:0000256" key="6">
    <source>
        <dbReference type="ARBA" id="ARBA00022989"/>
    </source>
</evidence>
<dbReference type="RefSeq" id="WP_148878902.1">
    <property type="nucleotide sequence ID" value="NZ_CP042813.1"/>
</dbReference>
<evidence type="ECO:0000256" key="1">
    <source>
        <dbReference type="ARBA" id="ARBA00004651"/>
    </source>
</evidence>
<dbReference type="SUPFAM" id="SSF52540">
    <property type="entry name" value="P-loop containing nucleoside triphosphate hydrolases"/>
    <property type="match status" value="1"/>
</dbReference>
<dbReference type="PANTHER" id="PTHR43394">
    <property type="entry name" value="ATP-DEPENDENT PERMEASE MDL1, MITOCHONDRIAL"/>
    <property type="match status" value="1"/>
</dbReference>
<keyword evidence="7 8" id="KW-0472">Membrane</keyword>
<feature type="transmembrane region" description="Helical" evidence="8">
    <location>
        <begin position="31"/>
        <end position="56"/>
    </location>
</feature>
<evidence type="ECO:0000256" key="7">
    <source>
        <dbReference type="ARBA" id="ARBA00023136"/>
    </source>
</evidence>
<keyword evidence="2" id="KW-0813">Transport</keyword>
<dbReference type="InterPro" id="IPR039421">
    <property type="entry name" value="Type_1_exporter"/>
</dbReference>
<dbReference type="Pfam" id="PF00664">
    <property type="entry name" value="ABC_membrane"/>
    <property type="match status" value="1"/>
</dbReference>
<dbReference type="InterPro" id="IPR011527">
    <property type="entry name" value="ABC1_TM_dom"/>
</dbReference>
<evidence type="ECO:0000256" key="2">
    <source>
        <dbReference type="ARBA" id="ARBA00022448"/>
    </source>
</evidence>
<feature type="domain" description="ABC transmembrane type-1" evidence="10">
    <location>
        <begin position="32"/>
        <end position="314"/>
    </location>
</feature>
<dbReference type="AlphaFoldDB" id="A0AAE6ITS7"/>
<dbReference type="Gene3D" id="3.40.50.300">
    <property type="entry name" value="P-loop containing nucleotide triphosphate hydrolases"/>
    <property type="match status" value="1"/>
</dbReference>
<dbReference type="PROSITE" id="PS50893">
    <property type="entry name" value="ABC_TRANSPORTER_2"/>
    <property type="match status" value="1"/>
</dbReference>
<organism evidence="11 12">
    <name type="scientific">Treponema phagedenis</name>
    <dbReference type="NCBI Taxonomy" id="162"/>
    <lineage>
        <taxon>Bacteria</taxon>
        <taxon>Pseudomonadati</taxon>
        <taxon>Spirochaetota</taxon>
        <taxon>Spirochaetia</taxon>
        <taxon>Spirochaetales</taxon>
        <taxon>Treponemataceae</taxon>
        <taxon>Treponema</taxon>
    </lineage>
</organism>
<feature type="transmembrane region" description="Helical" evidence="8">
    <location>
        <begin position="139"/>
        <end position="165"/>
    </location>
</feature>
<dbReference type="FunFam" id="3.40.50.300:FF:000287">
    <property type="entry name" value="Multidrug ABC transporter ATP-binding protein"/>
    <property type="match status" value="1"/>
</dbReference>
<dbReference type="GO" id="GO:0015421">
    <property type="term" value="F:ABC-type oligopeptide transporter activity"/>
    <property type="evidence" value="ECO:0007669"/>
    <property type="project" value="TreeGrafter"/>
</dbReference>
<dbReference type="Pfam" id="PF00005">
    <property type="entry name" value="ABC_tran"/>
    <property type="match status" value="1"/>
</dbReference>
<evidence type="ECO:0000313" key="11">
    <source>
        <dbReference type="EMBL" id="QEJ98109.1"/>
    </source>
</evidence>
<dbReference type="InterPro" id="IPR027417">
    <property type="entry name" value="P-loop_NTPase"/>
</dbReference>
<sequence length="602" mass="67154">MEEFDTDEQRGLKKELWAGALAELKFYKKNFIAVLASGAALGVLNIISPLITRYVIDSMVKEKNMALFYPLVFSTFAYVTITAVIVFVYIRLAGNLEIKLCYNLRKKLFRKLQTLSLSFYDKNAVGWLMARMTSDINKLAGILAWGLTDLVWGIFMMISVVVVMFSLHAKLALLSLMSIPVVAVISFYLRNKILRSERKVRSINSQLTAAYNEDIQGAMTTKVLVREEYNAKEFLEKTETMRTASMRAIRLSGLLMPIVQIIECVGMVIVIVYGGSSVITSALSFGTLVAFLSFVTMFNEPFVGLAYLYGALISAQAAAERVFGLLAEQSDIKDNPAIIEKYGTVLEPTNAPLPKIIGNVKFEAVSFWYKKEESILENFNLTVQAGQTIALVGATGAGKSTIVNLLCRFYEPTAGRILIDGIDYTQMPETWVHQNLGYVLQSPQLFSGSIKENIRYGNPNASDEQIIEAAKIVNAHSFITEMEKGYDTETGEGGAMLSTGQKQLISFARTLVRDPKLFVLDEATASIDTETEQKIQHAISAVLKNRTSFIIAHRLSTIRNADIILVIENGTMKECGSHSELMKRKGHYYRLYTRQFLRDAIS</sequence>
<dbReference type="Proteomes" id="UP000323594">
    <property type="component" value="Chromosome"/>
</dbReference>
<dbReference type="SUPFAM" id="SSF90123">
    <property type="entry name" value="ABC transporter transmembrane region"/>
    <property type="match status" value="1"/>
</dbReference>
<dbReference type="InterPro" id="IPR003593">
    <property type="entry name" value="AAA+_ATPase"/>
</dbReference>
<feature type="transmembrane region" description="Helical" evidence="8">
    <location>
        <begin position="171"/>
        <end position="189"/>
    </location>
</feature>
<keyword evidence="4" id="KW-0547">Nucleotide-binding</keyword>
<feature type="transmembrane region" description="Helical" evidence="8">
    <location>
        <begin position="279"/>
        <end position="298"/>
    </location>
</feature>
<feature type="transmembrane region" description="Helical" evidence="8">
    <location>
        <begin position="251"/>
        <end position="273"/>
    </location>
</feature>
<protein>
    <submittedName>
        <fullName evidence="11">ABC transporter ATP-binding protein</fullName>
    </submittedName>
</protein>
<evidence type="ECO:0000256" key="3">
    <source>
        <dbReference type="ARBA" id="ARBA00022692"/>
    </source>
</evidence>
<evidence type="ECO:0000256" key="8">
    <source>
        <dbReference type="SAM" id="Phobius"/>
    </source>
</evidence>
<dbReference type="InterPro" id="IPR003439">
    <property type="entry name" value="ABC_transporter-like_ATP-bd"/>
</dbReference>
<keyword evidence="6 8" id="KW-1133">Transmembrane helix</keyword>
<dbReference type="CDD" id="cd03254">
    <property type="entry name" value="ABCC_Glucan_exporter_like"/>
    <property type="match status" value="1"/>
</dbReference>
<feature type="domain" description="ABC transporter" evidence="9">
    <location>
        <begin position="360"/>
        <end position="594"/>
    </location>
</feature>
<reference evidence="11 12" key="1">
    <citation type="submission" date="2019-08" db="EMBL/GenBank/DDBJ databases">
        <authorList>
            <person name="Kuhnert P."/>
        </authorList>
    </citation>
    <scope>NUCLEOTIDE SEQUENCE [LARGE SCALE GENOMIC DNA]</scope>
    <source>
        <strain evidence="11 12">B36.5</strain>
    </source>
</reference>